<dbReference type="PANTHER" id="PTHR43711">
    <property type="entry name" value="TWO-COMPONENT HISTIDINE KINASE"/>
    <property type="match status" value="1"/>
</dbReference>
<dbReference type="InterPro" id="IPR036097">
    <property type="entry name" value="HisK_dim/P_sf"/>
</dbReference>
<evidence type="ECO:0000256" key="6">
    <source>
        <dbReference type="ARBA" id="ARBA00023012"/>
    </source>
</evidence>
<feature type="domain" description="Histidine kinase" evidence="7">
    <location>
        <begin position="167"/>
        <end position="385"/>
    </location>
</feature>
<dbReference type="InterPro" id="IPR035965">
    <property type="entry name" value="PAS-like_dom_sf"/>
</dbReference>
<feature type="domain" description="PAS" evidence="8">
    <location>
        <begin position="42"/>
        <end position="112"/>
    </location>
</feature>
<dbReference type="Gene3D" id="3.30.565.10">
    <property type="entry name" value="Histidine kinase-like ATPase, C-terminal domain"/>
    <property type="match status" value="1"/>
</dbReference>
<evidence type="ECO:0000256" key="5">
    <source>
        <dbReference type="ARBA" id="ARBA00022777"/>
    </source>
</evidence>
<evidence type="ECO:0000256" key="4">
    <source>
        <dbReference type="ARBA" id="ARBA00022679"/>
    </source>
</evidence>
<keyword evidence="4" id="KW-0808">Transferase</keyword>
<dbReference type="Gene3D" id="3.30.450.20">
    <property type="entry name" value="PAS domain"/>
    <property type="match status" value="1"/>
</dbReference>
<dbReference type="InterPro" id="IPR000014">
    <property type="entry name" value="PAS"/>
</dbReference>
<dbReference type="SUPFAM" id="SSF55874">
    <property type="entry name" value="ATPase domain of HSP90 chaperone/DNA topoisomerase II/histidine kinase"/>
    <property type="match status" value="1"/>
</dbReference>
<dbReference type="InterPro" id="IPR003661">
    <property type="entry name" value="HisK_dim/P_dom"/>
</dbReference>
<protein>
    <recommendedName>
        <fullName evidence="2">histidine kinase</fullName>
        <ecNumber evidence="2">2.7.13.3</ecNumber>
    </recommendedName>
</protein>
<dbReference type="AlphaFoldDB" id="A0A2M7TIA3"/>
<name>A0A2M7TIA3_UNCKA</name>
<sequence length="390" mass="44086">MVLKVIYFCYDSNNVSILSQLLPHEQTTQVVESNPENSYQLQALRLRAVIKHLTDPIFAVEPDGTIFFFSEGASGLLNVTPSKVEGRKFTIVLPFSPKENLQNMFTEFLDKRSRVHTEITYDNRPFMAVMTPLKDSTGDKLLGGLIELKDLSEQKRLAKMQIDFVSIISHELRTPISNVKGYLDVLKNEATYLTSEHKTFLERAYASNERQEQTVERLLDLSDVEQGNIEVNLQKLNLDTILREVVKIWHPEAHAKGIKTKFLYPKFSVPPVYADEQLTYRVFHNLVGNAVKYTTSGTIVVKLVDEQTHVAAYVADTGPGIAEDLQKKIFQKFMRGENTLTETTQGSGLGLYLARRFIEIMGGTIQIKSEVGKGTAFKVTLPMYNVDPSE</sequence>
<keyword evidence="6" id="KW-0902">Two-component regulatory system</keyword>
<gene>
    <name evidence="9" type="ORF">COY32_04125</name>
</gene>
<evidence type="ECO:0000259" key="8">
    <source>
        <dbReference type="PROSITE" id="PS50112"/>
    </source>
</evidence>
<dbReference type="SMART" id="SM00388">
    <property type="entry name" value="HisKA"/>
    <property type="match status" value="1"/>
</dbReference>
<dbReference type="EMBL" id="PFNL01000113">
    <property type="protein sequence ID" value="PIZ46059.1"/>
    <property type="molecule type" value="Genomic_DNA"/>
</dbReference>
<dbReference type="InterPro" id="IPR004358">
    <property type="entry name" value="Sig_transdc_His_kin-like_C"/>
</dbReference>
<dbReference type="Pfam" id="PF02518">
    <property type="entry name" value="HATPase_c"/>
    <property type="match status" value="1"/>
</dbReference>
<dbReference type="Pfam" id="PF13426">
    <property type="entry name" value="PAS_9"/>
    <property type="match status" value="1"/>
</dbReference>
<dbReference type="PROSITE" id="PS50112">
    <property type="entry name" value="PAS"/>
    <property type="match status" value="1"/>
</dbReference>
<evidence type="ECO:0000256" key="2">
    <source>
        <dbReference type="ARBA" id="ARBA00012438"/>
    </source>
</evidence>
<accession>A0A2M7TIA3</accession>
<reference evidence="10" key="1">
    <citation type="submission" date="2017-09" db="EMBL/GenBank/DDBJ databases">
        <title>Depth-based differentiation of microbial function through sediment-hosted aquifers and enrichment of novel symbionts in the deep terrestrial subsurface.</title>
        <authorList>
            <person name="Probst A.J."/>
            <person name="Ladd B."/>
            <person name="Jarett J.K."/>
            <person name="Geller-Mcgrath D.E."/>
            <person name="Sieber C.M.K."/>
            <person name="Emerson J.B."/>
            <person name="Anantharaman K."/>
            <person name="Thomas B.C."/>
            <person name="Malmstrom R."/>
            <person name="Stieglmeier M."/>
            <person name="Klingl A."/>
            <person name="Woyke T."/>
            <person name="Ryan C.M."/>
            <person name="Banfield J.F."/>
        </authorList>
    </citation>
    <scope>NUCLEOTIDE SEQUENCE [LARGE SCALE GENOMIC DNA]</scope>
</reference>
<evidence type="ECO:0000259" key="7">
    <source>
        <dbReference type="PROSITE" id="PS50109"/>
    </source>
</evidence>
<evidence type="ECO:0000313" key="10">
    <source>
        <dbReference type="Proteomes" id="UP000228920"/>
    </source>
</evidence>
<comment type="caution">
    <text evidence="9">The sequence shown here is derived from an EMBL/GenBank/DDBJ whole genome shotgun (WGS) entry which is preliminary data.</text>
</comment>
<dbReference type="PROSITE" id="PS50109">
    <property type="entry name" value="HIS_KIN"/>
    <property type="match status" value="1"/>
</dbReference>
<dbReference type="InterPro" id="IPR036890">
    <property type="entry name" value="HATPase_C_sf"/>
</dbReference>
<dbReference type="InterPro" id="IPR005467">
    <property type="entry name" value="His_kinase_dom"/>
</dbReference>
<evidence type="ECO:0000256" key="3">
    <source>
        <dbReference type="ARBA" id="ARBA00022553"/>
    </source>
</evidence>
<dbReference type="PRINTS" id="PR00344">
    <property type="entry name" value="BCTRLSENSOR"/>
</dbReference>
<dbReference type="SMART" id="SM00091">
    <property type="entry name" value="PAS"/>
    <property type="match status" value="1"/>
</dbReference>
<dbReference type="InterPro" id="IPR003594">
    <property type="entry name" value="HATPase_dom"/>
</dbReference>
<dbReference type="SUPFAM" id="SSF55785">
    <property type="entry name" value="PYP-like sensor domain (PAS domain)"/>
    <property type="match status" value="1"/>
</dbReference>
<comment type="catalytic activity">
    <reaction evidence="1">
        <text>ATP + protein L-histidine = ADP + protein N-phospho-L-histidine.</text>
        <dbReference type="EC" id="2.7.13.3"/>
    </reaction>
</comment>
<dbReference type="Proteomes" id="UP000228920">
    <property type="component" value="Unassembled WGS sequence"/>
</dbReference>
<dbReference type="SMART" id="SM00387">
    <property type="entry name" value="HATPase_c"/>
    <property type="match status" value="1"/>
</dbReference>
<dbReference type="Gene3D" id="1.10.287.130">
    <property type="match status" value="1"/>
</dbReference>
<keyword evidence="3" id="KW-0597">Phosphoprotein</keyword>
<organism evidence="9 10">
    <name type="scientific">candidate division WWE3 bacterium CG_4_10_14_0_2_um_filter_41_14</name>
    <dbReference type="NCBI Taxonomy" id="1975072"/>
    <lineage>
        <taxon>Bacteria</taxon>
        <taxon>Katanobacteria</taxon>
    </lineage>
</organism>
<dbReference type="EC" id="2.7.13.3" evidence="2"/>
<dbReference type="SUPFAM" id="SSF47384">
    <property type="entry name" value="Homodimeric domain of signal transducing histidine kinase"/>
    <property type="match status" value="1"/>
</dbReference>
<dbReference type="InterPro" id="IPR050736">
    <property type="entry name" value="Sensor_HK_Regulatory"/>
</dbReference>
<dbReference type="CDD" id="cd00130">
    <property type="entry name" value="PAS"/>
    <property type="match status" value="1"/>
</dbReference>
<keyword evidence="5" id="KW-0418">Kinase</keyword>
<dbReference type="CDD" id="cd00082">
    <property type="entry name" value="HisKA"/>
    <property type="match status" value="1"/>
</dbReference>
<dbReference type="FunFam" id="3.30.565.10:FF:000006">
    <property type="entry name" value="Sensor histidine kinase WalK"/>
    <property type="match status" value="1"/>
</dbReference>
<dbReference type="PANTHER" id="PTHR43711:SF1">
    <property type="entry name" value="HISTIDINE KINASE 1"/>
    <property type="match status" value="1"/>
</dbReference>
<dbReference type="GO" id="GO:0000155">
    <property type="term" value="F:phosphorelay sensor kinase activity"/>
    <property type="evidence" value="ECO:0007669"/>
    <property type="project" value="InterPro"/>
</dbReference>
<proteinExistence type="predicted"/>
<dbReference type="Pfam" id="PF00512">
    <property type="entry name" value="HisKA"/>
    <property type="match status" value="1"/>
</dbReference>
<evidence type="ECO:0000256" key="1">
    <source>
        <dbReference type="ARBA" id="ARBA00000085"/>
    </source>
</evidence>
<evidence type="ECO:0000313" key="9">
    <source>
        <dbReference type="EMBL" id="PIZ46059.1"/>
    </source>
</evidence>